<accession>A0A0N5CZG6</accession>
<dbReference type="SUPFAM" id="SSF55277">
    <property type="entry name" value="GYF domain"/>
    <property type="match status" value="1"/>
</dbReference>
<dbReference type="PANTHER" id="PTHR13138">
    <property type="entry name" value="PROTEIN LIN1"/>
    <property type="match status" value="1"/>
</dbReference>
<dbReference type="Pfam" id="PF02213">
    <property type="entry name" value="GYF"/>
    <property type="match status" value="1"/>
</dbReference>
<protein>
    <submittedName>
        <fullName evidence="4">GYF domain-containing protein</fullName>
    </submittedName>
</protein>
<dbReference type="GO" id="GO:0005682">
    <property type="term" value="C:U5 snRNP"/>
    <property type="evidence" value="ECO:0007669"/>
    <property type="project" value="InterPro"/>
</dbReference>
<reference evidence="2 3" key="2">
    <citation type="submission" date="2018-11" db="EMBL/GenBank/DDBJ databases">
        <authorList>
            <consortium name="Pathogen Informatics"/>
        </authorList>
    </citation>
    <scope>NUCLEOTIDE SEQUENCE [LARGE SCALE GENOMIC DNA]</scope>
</reference>
<dbReference type="WBParaSite" id="TCLT_0000588601-mRNA-1">
    <property type="protein sequence ID" value="TCLT_0000588601-mRNA-1"/>
    <property type="gene ID" value="TCLT_0000588601"/>
</dbReference>
<dbReference type="Proteomes" id="UP000276776">
    <property type="component" value="Unassembled WGS sequence"/>
</dbReference>
<feature type="domain" description="GYF" evidence="1">
    <location>
        <begin position="319"/>
        <end position="366"/>
    </location>
</feature>
<organism evidence="4">
    <name type="scientific">Thelazia callipaeda</name>
    <name type="common">Oriental eyeworm</name>
    <name type="synonym">Parasitic nematode</name>
    <dbReference type="NCBI Taxonomy" id="103827"/>
    <lineage>
        <taxon>Eukaryota</taxon>
        <taxon>Metazoa</taxon>
        <taxon>Ecdysozoa</taxon>
        <taxon>Nematoda</taxon>
        <taxon>Chromadorea</taxon>
        <taxon>Rhabditida</taxon>
        <taxon>Spirurina</taxon>
        <taxon>Spiruromorpha</taxon>
        <taxon>Thelazioidea</taxon>
        <taxon>Thelaziidae</taxon>
        <taxon>Thelazia</taxon>
    </lineage>
</organism>
<gene>
    <name evidence="2" type="ORF">TCLT_LOCUS5875</name>
</gene>
<dbReference type="Gene3D" id="3.30.1490.40">
    <property type="match status" value="1"/>
</dbReference>
<sequence length="375" mass="43648">MAKSGIRLHEVEEMSDERALMHSRSKYVRFEEAYQKEIQLYEDDNEKITQKSYNSKHTLDSDEEEEIKYDKLDMNKACFCLFIFCFGYVEGQEEPGREYEGDTKITAFNMHEDMEDGHFDTYGNFIFDKKQDEIKDAWLDNIDWTNVKANAGDQWQQKNEEDNSTTKNIDHMELKHIYKRIASLLKKNETIERALSRFGKQKGYSAVSLSTFFSSFALGLSAAEERKKRWAAKKAGTTYVDEGDIALKELTGLTDSLVSNGEFEAYQYTLERLEYMIRELEHKAVDVLDIFSNEPVSSSFKAATRNKEDNIIPENVVMWEYKLSDDQNAEIFGPVSSKEMIKLQNEGKFDNGGWARKKDTQAFYTLARLDFEIYI</sequence>
<evidence type="ECO:0000313" key="3">
    <source>
        <dbReference type="Proteomes" id="UP000276776"/>
    </source>
</evidence>
<dbReference type="OrthoDB" id="331341at2759"/>
<dbReference type="InterPro" id="IPR035445">
    <property type="entry name" value="GYF-like_dom_sf"/>
</dbReference>
<reference evidence="4" key="1">
    <citation type="submission" date="2017-02" db="UniProtKB">
        <authorList>
            <consortium name="WormBaseParasite"/>
        </authorList>
    </citation>
    <scope>IDENTIFICATION</scope>
</reference>
<proteinExistence type="predicted"/>
<dbReference type="InterPro" id="IPR003169">
    <property type="entry name" value="GYF"/>
</dbReference>
<dbReference type="EMBL" id="UYYF01004370">
    <property type="protein sequence ID" value="VDN03166.1"/>
    <property type="molecule type" value="Genomic_DNA"/>
</dbReference>
<keyword evidence="3" id="KW-1185">Reference proteome</keyword>
<evidence type="ECO:0000313" key="2">
    <source>
        <dbReference type="EMBL" id="VDN03166.1"/>
    </source>
</evidence>
<dbReference type="InterPro" id="IPR039905">
    <property type="entry name" value="CD2BP2/Lin1"/>
</dbReference>
<dbReference type="AlphaFoldDB" id="A0A0N5CZG6"/>
<dbReference type="OMA" id="GENTNFY"/>
<dbReference type="PANTHER" id="PTHR13138:SF3">
    <property type="entry name" value="CD2 ANTIGEN CYTOPLASMIC TAIL-BINDING PROTEIN 2"/>
    <property type="match status" value="1"/>
</dbReference>
<dbReference type="STRING" id="103827.A0A0N5CZG6"/>
<name>A0A0N5CZG6_THECL</name>
<evidence type="ECO:0000259" key="1">
    <source>
        <dbReference type="Pfam" id="PF02213"/>
    </source>
</evidence>
<evidence type="ECO:0000313" key="4">
    <source>
        <dbReference type="WBParaSite" id="TCLT_0000588601-mRNA-1"/>
    </source>
</evidence>